<evidence type="ECO:0000256" key="1">
    <source>
        <dbReference type="ARBA" id="ARBA00006484"/>
    </source>
</evidence>
<dbReference type="Pfam" id="PF13561">
    <property type="entry name" value="adh_short_C2"/>
    <property type="match status" value="1"/>
</dbReference>
<dbReference type="PRINTS" id="PR00081">
    <property type="entry name" value="GDHRDH"/>
</dbReference>
<dbReference type="SUPFAM" id="SSF51735">
    <property type="entry name" value="NAD(P)-binding Rossmann-fold domains"/>
    <property type="match status" value="1"/>
</dbReference>
<dbReference type="InterPro" id="IPR002347">
    <property type="entry name" value="SDR_fam"/>
</dbReference>
<keyword evidence="3" id="KW-0560">Oxidoreductase</keyword>
<gene>
    <name evidence="4" type="ORF">F53441_14154</name>
</gene>
<dbReference type="FunFam" id="3.40.50.720:FF:000084">
    <property type="entry name" value="Short-chain dehydrogenase reductase"/>
    <property type="match status" value="1"/>
</dbReference>
<accession>A0A8H4JJ04</accession>
<dbReference type="PANTHER" id="PTHR48107">
    <property type="entry name" value="NADPH-DEPENDENT ALDEHYDE REDUCTASE-LIKE PROTEIN, CHLOROPLASTIC-RELATED"/>
    <property type="match status" value="1"/>
</dbReference>
<evidence type="ECO:0000313" key="4">
    <source>
        <dbReference type="EMBL" id="KAF4426064.1"/>
    </source>
</evidence>
<evidence type="ECO:0000256" key="2">
    <source>
        <dbReference type="ARBA" id="ARBA00022857"/>
    </source>
</evidence>
<proteinExistence type="inferred from homology"/>
<dbReference type="OrthoDB" id="47007at2759"/>
<organism evidence="4 5">
    <name type="scientific">Fusarium austroafricanum</name>
    <dbReference type="NCBI Taxonomy" id="2364996"/>
    <lineage>
        <taxon>Eukaryota</taxon>
        <taxon>Fungi</taxon>
        <taxon>Dikarya</taxon>
        <taxon>Ascomycota</taxon>
        <taxon>Pezizomycotina</taxon>
        <taxon>Sordariomycetes</taxon>
        <taxon>Hypocreomycetidae</taxon>
        <taxon>Hypocreales</taxon>
        <taxon>Nectriaceae</taxon>
        <taxon>Fusarium</taxon>
        <taxon>Fusarium concolor species complex</taxon>
    </lineage>
</organism>
<keyword evidence="2" id="KW-0521">NADP</keyword>
<dbReference type="InterPro" id="IPR036291">
    <property type="entry name" value="NAD(P)-bd_dom_sf"/>
</dbReference>
<reference evidence="4" key="1">
    <citation type="submission" date="2020-01" db="EMBL/GenBank/DDBJ databases">
        <title>Identification and distribution of gene clusters putatively required for synthesis of sphingolipid metabolism inhibitors in phylogenetically diverse species of the filamentous fungus Fusarium.</title>
        <authorList>
            <person name="Kim H.-S."/>
            <person name="Busman M."/>
            <person name="Brown D.W."/>
            <person name="Divon H."/>
            <person name="Uhlig S."/>
            <person name="Proctor R.H."/>
        </authorList>
    </citation>
    <scope>NUCLEOTIDE SEQUENCE</scope>
    <source>
        <strain evidence="4">NRRL 53441</strain>
    </source>
</reference>
<name>A0A8H4JJ04_9HYPO</name>
<protein>
    <submittedName>
        <fullName evidence="4">NAD(P)-binding protein</fullName>
    </submittedName>
</protein>
<dbReference type="Gene3D" id="3.40.50.720">
    <property type="entry name" value="NAD(P)-binding Rossmann-like Domain"/>
    <property type="match status" value="1"/>
</dbReference>
<comment type="caution">
    <text evidence="4">The sequence shown here is derived from an EMBL/GenBank/DDBJ whole genome shotgun (WGS) entry which is preliminary data.</text>
</comment>
<dbReference type="EMBL" id="JAADJG010001086">
    <property type="protein sequence ID" value="KAF4426064.1"/>
    <property type="molecule type" value="Genomic_DNA"/>
</dbReference>
<sequence length="251" mass="26127">MTTSLSGKIALVTGSSRSIGAAIAKRLADDGANVVVNYVTNSQAAGKLVDSINTKRAGAAIAIKADVSTVAGGQMLLHETIKSFGKIDIIVLNAAIMGSKPLAEIDEQYFDDHMNANVKGQLFLVKEAAPLLTSGSRIIFLSSSLTRLSSVLPNALVYIATKGAIEQLSRALAKDLGARGITVNTVAPGPTDTDLFRQEKSESFINHIASLAPSKRLGQPDEIAPVVSFLASPAAGWINGQIIVANGGYVV</sequence>
<evidence type="ECO:0000313" key="5">
    <source>
        <dbReference type="Proteomes" id="UP000605986"/>
    </source>
</evidence>
<dbReference type="GO" id="GO:0016614">
    <property type="term" value="F:oxidoreductase activity, acting on CH-OH group of donors"/>
    <property type="evidence" value="ECO:0007669"/>
    <property type="project" value="UniProtKB-ARBA"/>
</dbReference>
<keyword evidence="5" id="KW-1185">Reference proteome</keyword>
<comment type="similarity">
    <text evidence="1">Belongs to the short-chain dehydrogenases/reductases (SDR) family.</text>
</comment>
<dbReference type="PANTHER" id="PTHR48107:SF7">
    <property type="entry name" value="RE15974P"/>
    <property type="match status" value="1"/>
</dbReference>
<dbReference type="Proteomes" id="UP000605986">
    <property type="component" value="Unassembled WGS sequence"/>
</dbReference>
<evidence type="ECO:0000256" key="3">
    <source>
        <dbReference type="ARBA" id="ARBA00023002"/>
    </source>
</evidence>
<dbReference type="AlphaFoldDB" id="A0A8H4JJ04"/>